<evidence type="ECO:0000256" key="7">
    <source>
        <dbReference type="SAM" id="SignalP"/>
    </source>
</evidence>
<evidence type="ECO:0000256" key="1">
    <source>
        <dbReference type="ARBA" id="ARBA00004167"/>
    </source>
</evidence>
<dbReference type="EMBL" id="CP012526">
    <property type="protein sequence ID" value="ALC47541.1"/>
    <property type="molecule type" value="Genomic_DNA"/>
</dbReference>
<dbReference type="OrthoDB" id="9985059at2759"/>
<dbReference type="PANTHER" id="PTHR12471:SF4">
    <property type="entry name" value="AGAP001624-PA"/>
    <property type="match status" value="1"/>
</dbReference>
<protein>
    <submittedName>
        <fullName evidence="10">CG31030</fullName>
    </submittedName>
</protein>
<keyword evidence="7" id="KW-0732">Signal</keyword>
<proteinExistence type="inferred from homology"/>
<dbReference type="GO" id="GO:0033176">
    <property type="term" value="C:proton-transporting V-type ATPase complex"/>
    <property type="evidence" value="ECO:0007669"/>
    <property type="project" value="TreeGrafter"/>
</dbReference>
<evidence type="ECO:0000256" key="4">
    <source>
        <dbReference type="ARBA" id="ARBA00022989"/>
    </source>
</evidence>
<dbReference type="AlphaFoldDB" id="A0A0M4EGL7"/>
<keyword evidence="5 6" id="KW-0472">Membrane</keyword>
<feature type="domain" description="V-type proton ATPase subunit S1/VOA1 transmembrane" evidence="9">
    <location>
        <begin position="333"/>
        <end position="370"/>
    </location>
</feature>
<evidence type="ECO:0000256" key="2">
    <source>
        <dbReference type="ARBA" id="ARBA00009037"/>
    </source>
</evidence>
<comment type="subcellular location">
    <subcellularLocation>
        <location evidence="1">Membrane</location>
        <topology evidence="1">Single-pass membrane protein</topology>
    </subcellularLocation>
</comment>
<dbReference type="GO" id="GO:0001671">
    <property type="term" value="F:ATPase activator activity"/>
    <property type="evidence" value="ECO:0007669"/>
    <property type="project" value="TreeGrafter"/>
</dbReference>
<sequence length="385" mass="42714">MQLIAAGIFVSLVLSCSAAISGPFIFWGQEKIFDLQPQALVDNAAREQPLTQLYKDAKAILIFVRNSTSRLQGTKYPKFQNLVKSNAWTYLPQRSLCAEPYGYNANIEVVNLTGNSEEDDAALLTGYNDALTIYGKGQVLGILANREEEAHYLAKREAAKGEEAASTTVSTPTGLETESNQVYIAEGNKAVLVLSTPPELKLGNETLLLEEHNKHITFDYQRSKAYGRLSITFMPNGEKCTLRFKFSLLRGTWILRNVEVEYREIKAVLPAIGNDYTLPSAPLGFSYRCSSERLLFITPNKNDTRISLTLNDYQVQPWLSGRNKFGDVYDCVGFTSVPILSGLFVVALLLGILFIGITAMLSMQSPNRFESASSRSKPLTFTISE</sequence>
<organism evidence="10 11">
    <name type="scientific">Drosophila busckii</name>
    <name type="common">Fruit fly</name>
    <dbReference type="NCBI Taxonomy" id="30019"/>
    <lineage>
        <taxon>Eukaryota</taxon>
        <taxon>Metazoa</taxon>
        <taxon>Ecdysozoa</taxon>
        <taxon>Arthropoda</taxon>
        <taxon>Hexapoda</taxon>
        <taxon>Insecta</taxon>
        <taxon>Pterygota</taxon>
        <taxon>Neoptera</taxon>
        <taxon>Endopterygota</taxon>
        <taxon>Diptera</taxon>
        <taxon>Brachycera</taxon>
        <taxon>Muscomorpha</taxon>
        <taxon>Ephydroidea</taxon>
        <taxon>Drosophilidae</taxon>
        <taxon>Drosophila</taxon>
    </lineage>
</organism>
<evidence type="ECO:0000259" key="8">
    <source>
        <dbReference type="Pfam" id="PF05827"/>
    </source>
</evidence>
<dbReference type="Pfam" id="PF20520">
    <property type="entry name" value="Ac45-VOA1_TM"/>
    <property type="match status" value="1"/>
</dbReference>
<dbReference type="Proteomes" id="UP000494163">
    <property type="component" value="Chromosome 3R"/>
</dbReference>
<dbReference type="PANTHER" id="PTHR12471">
    <property type="entry name" value="VACUOLAR ATP SYNTHASE SUBUNIT S1"/>
    <property type="match status" value="1"/>
</dbReference>
<dbReference type="STRING" id="30019.A0A0M4EGL7"/>
<dbReference type="Pfam" id="PF05827">
    <property type="entry name" value="VAS1_LD"/>
    <property type="match status" value="1"/>
</dbReference>
<gene>
    <name evidence="10" type="ORF">Dbus_chr3Rg2291</name>
</gene>
<evidence type="ECO:0000256" key="3">
    <source>
        <dbReference type="ARBA" id="ARBA00022692"/>
    </source>
</evidence>
<feature type="signal peptide" evidence="7">
    <location>
        <begin position="1"/>
        <end position="18"/>
    </location>
</feature>
<keyword evidence="4 6" id="KW-1133">Transmembrane helix</keyword>
<evidence type="ECO:0000313" key="11">
    <source>
        <dbReference type="Proteomes" id="UP000494163"/>
    </source>
</evidence>
<evidence type="ECO:0000256" key="6">
    <source>
        <dbReference type="SAM" id="Phobius"/>
    </source>
</evidence>
<accession>A0A0M4EGL7</accession>
<evidence type="ECO:0000313" key="10">
    <source>
        <dbReference type="EMBL" id="ALC47541.1"/>
    </source>
</evidence>
<feature type="domain" description="V-type proton ATPase subunit S1 luminal" evidence="8">
    <location>
        <begin position="222"/>
        <end position="318"/>
    </location>
</feature>
<dbReference type="Gene3D" id="2.40.160.110">
    <property type="match status" value="1"/>
</dbReference>
<keyword evidence="3 6" id="KW-0812">Transmembrane</keyword>
<evidence type="ECO:0000259" key="9">
    <source>
        <dbReference type="Pfam" id="PF20520"/>
    </source>
</evidence>
<dbReference type="InterPro" id="IPR008388">
    <property type="entry name" value="Ac45_acc_su"/>
</dbReference>
<name>A0A0M4EGL7_DROBS</name>
<dbReference type="OMA" id="MDAGYWS"/>
<feature type="chain" id="PRO_5005793327" evidence="7">
    <location>
        <begin position="19"/>
        <end position="385"/>
    </location>
</feature>
<comment type="similarity">
    <text evidence="2">Belongs to the vacuolar ATPase subunit S1 family.</text>
</comment>
<reference evidence="10 11" key="1">
    <citation type="submission" date="2015-08" db="EMBL/GenBank/DDBJ databases">
        <title>Ancestral chromatin configuration constrains chromatin evolution on differentiating sex chromosomes in Drosophila.</title>
        <authorList>
            <person name="Zhou Q."/>
            <person name="Bachtrog D."/>
        </authorList>
    </citation>
    <scope>NUCLEOTIDE SEQUENCE [LARGE SCALE GENOMIC DNA]</scope>
    <source>
        <tissue evidence="10">Whole larvae</tissue>
    </source>
</reference>
<dbReference type="GO" id="GO:0030641">
    <property type="term" value="P:regulation of cellular pH"/>
    <property type="evidence" value="ECO:0007669"/>
    <property type="project" value="TreeGrafter"/>
</dbReference>
<feature type="transmembrane region" description="Helical" evidence="6">
    <location>
        <begin position="339"/>
        <end position="361"/>
    </location>
</feature>
<dbReference type="InterPro" id="IPR046755">
    <property type="entry name" value="VAS1_LD"/>
</dbReference>
<evidence type="ECO:0000256" key="5">
    <source>
        <dbReference type="ARBA" id="ARBA00023136"/>
    </source>
</evidence>
<keyword evidence="11" id="KW-1185">Reference proteome</keyword>
<dbReference type="InterPro" id="IPR046756">
    <property type="entry name" value="VAS1/VOA1_TM"/>
</dbReference>